<dbReference type="AlphaFoldDB" id="A0A3E2HEJ3"/>
<feature type="compositionally biased region" description="Low complexity" evidence="1">
    <location>
        <begin position="202"/>
        <end position="213"/>
    </location>
</feature>
<comment type="caution">
    <text evidence="2">The sequence shown here is derived from an EMBL/GenBank/DDBJ whole genome shotgun (WGS) entry which is preliminary data.</text>
</comment>
<evidence type="ECO:0000256" key="1">
    <source>
        <dbReference type="SAM" id="MobiDB-lite"/>
    </source>
</evidence>
<feature type="non-terminal residue" evidence="2">
    <location>
        <position position="398"/>
    </location>
</feature>
<feature type="compositionally biased region" description="Basic and acidic residues" evidence="1">
    <location>
        <begin position="138"/>
        <end position="155"/>
    </location>
</feature>
<feature type="compositionally biased region" description="Polar residues" evidence="1">
    <location>
        <begin position="308"/>
        <end position="322"/>
    </location>
</feature>
<feature type="region of interest" description="Disordered" evidence="1">
    <location>
        <begin position="137"/>
        <end position="384"/>
    </location>
</feature>
<gene>
    <name evidence="2" type="ORF">B7463_g4825</name>
</gene>
<organism evidence="2 3">
    <name type="scientific">Scytalidium lignicola</name>
    <name type="common">Hyphomycete</name>
    <dbReference type="NCBI Taxonomy" id="5539"/>
    <lineage>
        <taxon>Eukaryota</taxon>
        <taxon>Fungi</taxon>
        <taxon>Dikarya</taxon>
        <taxon>Ascomycota</taxon>
        <taxon>Pezizomycotina</taxon>
        <taxon>Leotiomycetes</taxon>
        <taxon>Leotiomycetes incertae sedis</taxon>
        <taxon>Scytalidium</taxon>
    </lineage>
</organism>
<dbReference type="Proteomes" id="UP000258309">
    <property type="component" value="Unassembled WGS sequence"/>
</dbReference>
<feature type="compositionally biased region" description="Basic and acidic residues" evidence="1">
    <location>
        <begin position="374"/>
        <end position="384"/>
    </location>
</feature>
<feature type="compositionally biased region" description="Polar residues" evidence="1">
    <location>
        <begin position="332"/>
        <end position="343"/>
    </location>
</feature>
<reference evidence="2 3" key="1">
    <citation type="submission" date="2018-05" db="EMBL/GenBank/DDBJ databases">
        <title>Draft genome sequence of Scytalidium lignicola DSM 105466, a ubiquitous saprotrophic fungus.</title>
        <authorList>
            <person name="Buettner E."/>
            <person name="Gebauer A.M."/>
            <person name="Hofrichter M."/>
            <person name="Liers C."/>
            <person name="Kellner H."/>
        </authorList>
    </citation>
    <scope>NUCLEOTIDE SEQUENCE [LARGE SCALE GENOMIC DNA]</scope>
    <source>
        <strain evidence="2 3">DSM 105466</strain>
    </source>
</reference>
<accession>A0A3E2HEJ3</accession>
<feature type="non-terminal residue" evidence="2">
    <location>
        <position position="1"/>
    </location>
</feature>
<proteinExistence type="predicted"/>
<feature type="compositionally biased region" description="Low complexity" evidence="1">
    <location>
        <begin position="272"/>
        <end position="287"/>
    </location>
</feature>
<evidence type="ECO:0000313" key="2">
    <source>
        <dbReference type="EMBL" id="RFU31511.1"/>
    </source>
</evidence>
<dbReference type="EMBL" id="NCSJ02000074">
    <property type="protein sequence ID" value="RFU31511.1"/>
    <property type="molecule type" value="Genomic_DNA"/>
</dbReference>
<feature type="compositionally biased region" description="Polar residues" evidence="1">
    <location>
        <begin position="353"/>
        <end position="362"/>
    </location>
</feature>
<sequence length="398" mass="44909">MWIIVRVVIWYRLKGEQTICNADSKCEGNIWKKWRAWLISYERASLKFAHFKTMQPYDEFELCEVPVTEGRIFRPVGGARLLRDKQGNIYIGIPALVQRTPMEEGTSSSAQTIYTDEYPPLRVISFPENAFRPQRAMNEPDHEVESGPVDSRDDTSTMQQPSIAQDSRPFLPGTRVLITPHPDNPRNLPIVTVSPPKPFLISNSNSTTENSATSKEHRRVQQAQQGGTHPPNCSPNRKNLSPGGFLTVPPRNPKRSGWRPLTNTQKGTAIKSDSAAFNTNSSSSNQSPKKETPSTVPQTTAAYHDSRNITNVRSDAQNNAQQDTRHYHRHNNNNSEATTSQRHFISRKPLDNAQAQGESLSQNNNDNGNNRSPSEQRIHRHEDPWVIQGTFDGHRIGY</sequence>
<keyword evidence="3" id="KW-1185">Reference proteome</keyword>
<protein>
    <submittedName>
        <fullName evidence="2">Uncharacterized protein</fullName>
    </submittedName>
</protein>
<evidence type="ECO:0000313" key="3">
    <source>
        <dbReference type="Proteomes" id="UP000258309"/>
    </source>
</evidence>
<name>A0A3E2HEJ3_SCYLI</name>
<feature type="compositionally biased region" description="Polar residues" evidence="1">
    <location>
        <begin position="156"/>
        <end position="165"/>
    </location>
</feature>